<dbReference type="GO" id="GO:0043335">
    <property type="term" value="P:protein unfolding"/>
    <property type="evidence" value="ECO:0007669"/>
    <property type="project" value="TreeGrafter"/>
</dbReference>
<dbReference type="EMBL" id="CP114509">
    <property type="protein sequence ID" value="WHS16946.1"/>
    <property type="molecule type" value="Genomic_DNA"/>
</dbReference>
<dbReference type="InterPro" id="IPR036611">
    <property type="entry name" value="Trigger_fac_ribosome-bd_sf"/>
</dbReference>
<comment type="catalytic activity">
    <reaction evidence="1 12 13">
        <text>[protein]-peptidylproline (omega=180) = [protein]-peptidylproline (omega=0)</text>
        <dbReference type="Rhea" id="RHEA:16237"/>
        <dbReference type="Rhea" id="RHEA-COMP:10747"/>
        <dbReference type="Rhea" id="RHEA-COMP:10748"/>
        <dbReference type="ChEBI" id="CHEBI:83833"/>
        <dbReference type="ChEBI" id="CHEBI:83834"/>
        <dbReference type="EC" id="5.2.1.8"/>
    </reaction>
</comment>
<reference evidence="21 28" key="6">
    <citation type="submission" date="2018-05" db="EMBL/GenBank/DDBJ databases">
        <title>Lactobacillus salivarius genome sequencing and assembly.</title>
        <authorList>
            <person name="Audisio C."/>
            <person name="Albarracin L."/>
            <person name="Torres M.J."/>
            <person name="Hebert E.M."/>
            <person name="Saavedra L."/>
        </authorList>
    </citation>
    <scope>NUCLEOTIDE SEQUENCE [LARGE SCALE GENOMIC DNA]</scope>
    <source>
        <strain evidence="21 28">A3iob</strain>
    </source>
</reference>
<dbReference type="PANTHER" id="PTHR30560:SF3">
    <property type="entry name" value="TRIGGER FACTOR-LIKE PROTEIN TIG, CHLOROPLASTIC"/>
    <property type="match status" value="1"/>
</dbReference>
<evidence type="ECO:0000256" key="11">
    <source>
        <dbReference type="ARBA" id="ARBA00029986"/>
    </source>
</evidence>
<evidence type="ECO:0000256" key="2">
    <source>
        <dbReference type="ARBA" id="ARBA00005464"/>
    </source>
</evidence>
<dbReference type="EMBL" id="QFAS01000005">
    <property type="protein sequence ID" value="PWG52868.1"/>
    <property type="molecule type" value="Genomic_DNA"/>
</dbReference>
<dbReference type="GO" id="GO:0005524">
    <property type="term" value="F:ATP binding"/>
    <property type="evidence" value="ECO:0007669"/>
    <property type="project" value="UniProtKB-KW"/>
</dbReference>
<dbReference type="GO" id="GO:0008233">
    <property type="term" value="F:peptidase activity"/>
    <property type="evidence" value="ECO:0007669"/>
    <property type="project" value="UniProtKB-KW"/>
</dbReference>
<dbReference type="PANTHER" id="PTHR30560">
    <property type="entry name" value="TRIGGER FACTOR CHAPERONE AND PEPTIDYL-PROLYL CIS/TRANS ISOMERASE"/>
    <property type="match status" value="1"/>
</dbReference>
<gene>
    <name evidence="17" type="primary">clpX</name>
    <name evidence="12 22" type="synonym">tig</name>
    <name evidence="19" type="ORF">B5G36_02310</name>
    <name evidence="18" type="ORF">B6U37_03390</name>
    <name evidence="21" type="ORF">DB362_02835</name>
    <name evidence="20" type="ORF">DBP89_01625</name>
    <name evidence="17" type="ORF">LSJ_0692</name>
    <name evidence="22" type="ORF">O2U02_05420</name>
    <name evidence="23" type="ORF">QFE45_03860</name>
</gene>
<evidence type="ECO:0000256" key="13">
    <source>
        <dbReference type="PROSITE-ProRule" id="PRU00277"/>
    </source>
</evidence>
<keyword evidence="12" id="KW-0963">Cytoplasm</keyword>
<reference evidence="17 24" key="1">
    <citation type="journal article" date="2014" name="BMC Genomics">
        <title>Unusual genome complexity in Lactobacillus salivarius JCM1046.</title>
        <authorList>
            <person name="Raftis E.J."/>
            <person name="Forde B.M."/>
            <person name="Claesson M.J."/>
            <person name="O'Toole P.W."/>
        </authorList>
    </citation>
    <scope>NUCLEOTIDE SEQUENCE [LARGE SCALE GENOMIC DNA]</scope>
    <source>
        <strain evidence="17 24">JCM1046</strain>
    </source>
</reference>
<evidence type="ECO:0000259" key="16">
    <source>
        <dbReference type="PROSITE" id="PS50059"/>
    </source>
</evidence>
<evidence type="ECO:0000256" key="6">
    <source>
        <dbReference type="ARBA" id="ARBA00023110"/>
    </source>
</evidence>
<dbReference type="PROSITE" id="PS50059">
    <property type="entry name" value="FKBP_PPIASE"/>
    <property type="match status" value="1"/>
</dbReference>
<dbReference type="FunFam" id="3.10.50.40:FF:000001">
    <property type="entry name" value="Trigger factor"/>
    <property type="match status" value="1"/>
</dbReference>
<dbReference type="InterPro" id="IPR005215">
    <property type="entry name" value="Trig_fac"/>
</dbReference>
<evidence type="ECO:0000256" key="15">
    <source>
        <dbReference type="SAM" id="Coils"/>
    </source>
</evidence>
<dbReference type="KEGG" id="lsj:LSJ_0692"/>
<evidence type="ECO:0000256" key="8">
    <source>
        <dbReference type="ARBA" id="ARBA00023235"/>
    </source>
</evidence>
<dbReference type="SMR" id="A0A089QCD0"/>
<dbReference type="HAMAP" id="MF_00303">
    <property type="entry name" value="Trigger_factor_Tig"/>
    <property type="match status" value="1"/>
</dbReference>
<dbReference type="InterPro" id="IPR046357">
    <property type="entry name" value="PPIase_dom_sf"/>
</dbReference>
<dbReference type="InterPro" id="IPR008881">
    <property type="entry name" value="Trigger_fac_ribosome-bd_bac"/>
</dbReference>
<keyword evidence="6 12" id="KW-0697">Rotamase</keyword>
<dbReference type="AlphaFoldDB" id="A0A089QCD0"/>
<dbReference type="Pfam" id="PF05698">
    <property type="entry name" value="Trigger_C"/>
    <property type="match status" value="1"/>
</dbReference>
<evidence type="ECO:0000256" key="4">
    <source>
        <dbReference type="ARBA" id="ARBA00016902"/>
    </source>
</evidence>
<comment type="similarity">
    <text evidence="2 12 14">Belongs to the FKBP-type PPIase family. Tig subfamily.</text>
</comment>
<dbReference type="GO" id="GO:0043022">
    <property type="term" value="F:ribosome binding"/>
    <property type="evidence" value="ECO:0007669"/>
    <property type="project" value="TreeGrafter"/>
</dbReference>
<dbReference type="GO" id="GO:0003755">
    <property type="term" value="F:peptidyl-prolyl cis-trans isomerase activity"/>
    <property type="evidence" value="ECO:0007669"/>
    <property type="project" value="UniProtKB-UniRule"/>
</dbReference>
<comment type="domain">
    <text evidence="12">Consists of 3 domains; the N-terminus binds the ribosome, the middle domain has PPIase activity, while the C-terminus has intrinsic chaperone activity on its own.</text>
</comment>
<dbReference type="EMBL" id="NFHF01000003">
    <property type="protein sequence ID" value="OUN19371.1"/>
    <property type="molecule type" value="Genomic_DNA"/>
</dbReference>
<name>A0A089QCD0_9LACO</name>
<evidence type="ECO:0000313" key="18">
    <source>
        <dbReference type="EMBL" id="OQR25709.1"/>
    </source>
</evidence>
<dbReference type="EMBL" id="NBEY01000031">
    <property type="protein sequence ID" value="OQR25709.1"/>
    <property type="molecule type" value="Genomic_DNA"/>
</dbReference>
<dbReference type="Gene3D" id="3.10.50.40">
    <property type="match status" value="1"/>
</dbReference>
<dbReference type="Pfam" id="PF05697">
    <property type="entry name" value="Trigger_N"/>
    <property type="match status" value="1"/>
</dbReference>
<evidence type="ECO:0000256" key="9">
    <source>
        <dbReference type="ARBA" id="ARBA00023306"/>
    </source>
</evidence>
<dbReference type="InterPro" id="IPR027304">
    <property type="entry name" value="Trigger_fact/SurA_dom_sf"/>
</dbReference>
<feature type="coiled-coil region" evidence="15">
    <location>
        <begin position="132"/>
        <end position="159"/>
    </location>
</feature>
<dbReference type="Proteomes" id="UP000192353">
    <property type="component" value="Unassembled WGS sequence"/>
</dbReference>
<keyword evidence="17" id="KW-0067">ATP-binding</keyword>
<dbReference type="GO" id="GO:0015031">
    <property type="term" value="P:protein transport"/>
    <property type="evidence" value="ECO:0007669"/>
    <property type="project" value="UniProtKB-UniRule"/>
</dbReference>
<dbReference type="PIRSF" id="PIRSF003095">
    <property type="entry name" value="Trigger_factor"/>
    <property type="match status" value="1"/>
</dbReference>
<dbReference type="EMBL" id="CP007646">
    <property type="protein sequence ID" value="AIR10385.1"/>
    <property type="molecule type" value="Genomic_DNA"/>
</dbReference>
<dbReference type="GO" id="GO:0005737">
    <property type="term" value="C:cytoplasm"/>
    <property type="evidence" value="ECO:0007669"/>
    <property type="project" value="UniProtKB-SubCell"/>
</dbReference>
<reference evidence="23" key="8">
    <citation type="submission" date="2023-04" db="EMBL/GenBank/DDBJ databases">
        <title>Four porcine-derived lactic acid bacteria strains analyses and their evaluation as potential probiotics based on genomics.</title>
        <authorList>
            <person name="Niu D."/>
        </authorList>
    </citation>
    <scope>NUCLEOTIDE SEQUENCE</scope>
    <source>
        <strain evidence="23">ZSA5</strain>
    </source>
</reference>
<organism evidence="17 24">
    <name type="scientific">Ligilactobacillus salivarius</name>
    <dbReference type="NCBI Taxonomy" id="1624"/>
    <lineage>
        <taxon>Bacteria</taxon>
        <taxon>Bacillati</taxon>
        <taxon>Bacillota</taxon>
        <taxon>Bacilli</taxon>
        <taxon>Lactobacillales</taxon>
        <taxon>Lactobacillaceae</taxon>
        <taxon>Ligilactobacillus</taxon>
    </lineage>
</organism>
<evidence type="ECO:0000256" key="5">
    <source>
        <dbReference type="ARBA" id="ARBA00022618"/>
    </source>
</evidence>
<keyword evidence="17" id="KW-0645">Protease</keyword>
<dbReference type="SUPFAM" id="SSF54534">
    <property type="entry name" value="FKBP-like"/>
    <property type="match status" value="1"/>
</dbReference>
<keyword evidence="9 12" id="KW-0131">Cell cycle</keyword>
<evidence type="ECO:0000313" key="20">
    <source>
        <dbReference type="EMBL" id="PTR98854.1"/>
    </source>
</evidence>
<dbReference type="InterPro" id="IPR001179">
    <property type="entry name" value="PPIase_FKBP_dom"/>
</dbReference>
<evidence type="ECO:0000313" key="23">
    <source>
        <dbReference type="EMBL" id="WII29248.1"/>
    </source>
</evidence>
<reference evidence="26" key="3">
    <citation type="submission" date="2017-04" db="EMBL/GenBank/DDBJ databases">
        <title>Function of individual gut microbiota members based on whole genome sequencing of pure cultures obtained from chicken caecum.</title>
        <authorList>
            <person name="Medvecky M."/>
            <person name="Cejkova D."/>
            <person name="Polansky O."/>
            <person name="Karasova D."/>
            <person name="Kubasova T."/>
            <person name="Cizek A."/>
            <person name="Rychlik I."/>
        </authorList>
    </citation>
    <scope>NUCLEOTIDE SEQUENCE [LARGE SCALE GENOMIC DNA]</scope>
    <source>
        <strain evidence="26">An84</strain>
    </source>
</reference>
<reference evidence="20 27" key="5">
    <citation type="journal article" date="2018" name="Genome Announc.">
        <title>Fifty-Six Draft Genome Sequences of 10 Lactobacillus Species from 22 Commercial Dietary Supplements.</title>
        <authorList>
            <person name="Gangiredla J."/>
            <person name="Barnaba T.J."/>
            <person name="Mammel M.K."/>
            <person name="Lacher D.W."/>
            <person name="Elkins C.A."/>
            <person name="Lampel K.A."/>
            <person name="Whitehouse C.A."/>
            <person name="Tartera C."/>
        </authorList>
    </citation>
    <scope>NUCLEOTIDE SEQUENCE [LARGE SCALE GENOMIC DNA]</scope>
    <source>
        <strain evidence="20 27">DS11_12</strain>
    </source>
</reference>
<reference evidence="22 29" key="7">
    <citation type="submission" date="2022-12" db="EMBL/GenBank/DDBJ databases">
        <title>Assessment of beneficial effects and identification of host adaptation-associated genes of Ligilactobacillus salivarius isolated from Meles meles.</title>
        <authorList>
            <person name="Wang Y."/>
        </authorList>
    </citation>
    <scope>NUCLEOTIDE SEQUENCE [LARGE SCALE GENOMIC DNA]</scope>
    <source>
        <strain evidence="22 29">S35</strain>
    </source>
</reference>
<sequence length="436" mass="48618">MSIKWEKKDGTNEGKLTFEIAPEKIKEGLNSAFNRVKKSLNVPGFRKGKVPRQIFNKMYGEEALYQEALNDLLPEAYSNAVKEADINPVDQPQIDVESMESDAAWVLTAKVTVEPEVELGQYKDLEVTKHPTRVLKADIENELNRLQQQEAELVLKEDEPAEQGDTVVIDFEGKIDGEAFDGGKGENHSLELGSGQFIPGFEDQLVGHKAGEEVAVTVTFPEDYQAKDLAGKEAVFDTKIHEVKTKELPELDDEFAKDVDEDVATLEELKAKIKDRLKDQKVAEAKAAIQEEALDIAVENATIGEIPAVMIEDDVHRQMDNFLAGMQNQGISADMYYQLTGTSADDLHKQFEEGAEKRVKTNLVLEAIVKAEKIEPSEDEINAEIKSLAEQYQMDEAAVRSALSDDMLKHDIAVRKVVDEIADSAKQTRDAKKDEE</sequence>
<reference evidence="18 25" key="2">
    <citation type="submission" date="2017-03" db="EMBL/GenBank/DDBJ databases">
        <title>Phylogenomics and comparative genomics of Lactobacillus salivarius, a mammalian gut commensal.</title>
        <authorList>
            <person name="Harris H.M."/>
        </authorList>
    </citation>
    <scope>NUCLEOTIDE SEQUENCE [LARGE SCALE GENOMIC DNA]</scope>
    <source>
        <strain evidence="18 25">AH4231</strain>
    </source>
</reference>
<keyword evidence="15" id="KW-0175">Coiled coil</keyword>
<evidence type="ECO:0000313" key="27">
    <source>
        <dbReference type="Proteomes" id="UP000244552"/>
    </source>
</evidence>
<dbReference type="Pfam" id="PF00254">
    <property type="entry name" value="FKBP_C"/>
    <property type="match status" value="1"/>
</dbReference>
<evidence type="ECO:0000313" key="19">
    <source>
        <dbReference type="EMBL" id="OUN19371.1"/>
    </source>
</evidence>
<comment type="subcellular location">
    <subcellularLocation>
        <location evidence="12">Cytoplasm</location>
    </subcellularLocation>
    <text evidence="12">About half TF is bound to the ribosome near the polypeptide exit tunnel while the other half is free in the cytoplasm.</text>
</comment>
<keyword evidence="7 12" id="KW-0143">Chaperone</keyword>
<dbReference type="RefSeq" id="WP_003700008.1">
    <property type="nucleotide sequence ID" value="NZ_CBCRTQ010000002.1"/>
</dbReference>
<dbReference type="Proteomes" id="UP000029488">
    <property type="component" value="Chromosome"/>
</dbReference>
<dbReference type="NCBIfam" id="TIGR00115">
    <property type="entry name" value="tig"/>
    <property type="match status" value="1"/>
</dbReference>
<dbReference type="InterPro" id="IPR037041">
    <property type="entry name" value="Trigger_fac_C_sf"/>
</dbReference>
<dbReference type="Proteomes" id="UP000244552">
    <property type="component" value="Unassembled WGS sequence"/>
</dbReference>
<dbReference type="SUPFAM" id="SSF109998">
    <property type="entry name" value="Triger factor/SurA peptide-binding domain-like"/>
    <property type="match status" value="1"/>
</dbReference>
<dbReference type="EC" id="5.2.1.8" evidence="3 12"/>
<feature type="coiled-coil region" evidence="15">
    <location>
        <begin position="256"/>
        <end position="286"/>
    </location>
</feature>
<dbReference type="Gene3D" id="3.30.70.1050">
    <property type="entry name" value="Trigger factor ribosome-binding domain"/>
    <property type="match status" value="1"/>
</dbReference>
<evidence type="ECO:0000313" key="21">
    <source>
        <dbReference type="EMBL" id="PWG52868.1"/>
    </source>
</evidence>
<evidence type="ECO:0000256" key="14">
    <source>
        <dbReference type="RuleBase" id="RU003914"/>
    </source>
</evidence>
<keyword evidence="8 12" id="KW-0413">Isomerase</keyword>
<comment type="function">
    <text evidence="10 12">Involved in protein export. Acts as a chaperone by maintaining the newly synthesized protein in an open conformation. Functions as a peptidyl-prolyl cis-trans isomerase.</text>
</comment>
<evidence type="ECO:0000256" key="7">
    <source>
        <dbReference type="ARBA" id="ARBA00023186"/>
    </source>
</evidence>
<evidence type="ECO:0000313" key="28">
    <source>
        <dbReference type="Proteomes" id="UP000245607"/>
    </source>
</evidence>
<dbReference type="GO" id="GO:0044183">
    <property type="term" value="F:protein folding chaperone"/>
    <property type="evidence" value="ECO:0007669"/>
    <property type="project" value="TreeGrafter"/>
</dbReference>
<dbReference type="EMBL" id="CP123971">
    <property type="protein sequence ID" value="WII29248.1"/>
    <property type="molecule type" value="Genomic_DNA"/>
</dbReference>
<evidence type="ECO:0000313" key="24">
    <source>
        <dbReference type="Proteomes" id="UP000029488"/>
    </source>
</evidence>
<dbReference type="Proteomes" id="UP000196255">
    <property type="component" value="Unassembled WGS sequence"/>
</dbReference>
<dbReference type="InterPro" id="IPR008880">
    <property type="entry name" value="Trigger_fac_C"/>
</dbReference>
<accession>A0A089QCD0</accession>
<evidence type="ECO:0000256" key="10">
    <source>
        <dbReference type="ARBA" id="ARBA00024849"/>
    </source>
</evidence>
<dbReference type="EMBL" id="QAGV01000001">
    <property type="protein sequence ID" value="PTR98854.1"/>
    <property type="molecule type" value="Genomic_DNA"/>
</dbReference>
<feature type="domain" description="PPIase FKBP-type" evidence="16">
    <location>
        <begin position="164"/>
        <end position="249"/>
    </location>
</feature>
<dbReference type="SUPFAM" id="SSF102735">
    <property type="entry name" value="Trigger factor ribosome-binding domain"/>
    <property type="match status" value="1"/>
</dbReference>
<dbReference type="Proteomes" id="UP001224533">
    <property type="component" value="Chromosome"/>
</dbReference>
<proteinExistence type="inferred from homology"/>
<evidence type="ECO:0000256" key="1">
    <source>
        <dbReference type="ARBA" id="ARBA00000971"/>
    </source>
</evidence>
<dbReference type="GO" id="GO:0006508">
    <property type="term" value="P:proteolysis"/>
    <property type="evidence" value="ECO:0007669"/>
    <property type="project" value="UniProtKB-KW"/>
</dbReference>
<evidence type="ECO:0000313" key="25">
    <source>
        <dbReference type="Proteomes" id="UP000192353"/>
    </source>
</evidence>
<evidence type="ECO:0000256" key="3">
    <source>
        <dbReference type="ARBA" id="ARBA00013194"/>
    </source>
</evidence>
<keyword evidence="5 12" id="KW-0132">Cell division</keyword>
<evidence type="ECO:0000313" key="17">
    <source>
        <dbReference type="EMBL" id="AIR10385.1"/>
    </source>
</evidence>
<evidence type="ECO:0000313" key="22">
    <source>
        <dbReference type="EMBL" id="WHS16946.1"/>
    </source>
</evidence>
<dbReference type="Proteomes" id="UP000245607">
    <property type="component" value="Unassembled WGS sequence"/>
</dbReference>
<reference evidence="19" key="4">
    <citation type="journal article" date="2018" name="BMC Genomics">
        <title>Whole genome sequencing and function prediction of 133 gut anaerobes isolated from chicken caecum in pure cultures.</title>
        <authorList>
            <person name="Medvecky M."/>
            <person name="Cejkova D."/>
            <person name="Polansky O."/>
            <person name="Karasova D."/>
            <person name="Kubasova T."/>
            <person name="Cizek A."/>
            <person name="Rychlik I."/>
        </authorList>
    </citation>
    <scope>NUCLEOTIDE SEQUENCE</scope>
    <source>
        <strain evidence="19">An84</strain>
    </source>
</reference>
<evidence type="ECO:0000313" key="26">
    <source>
        <dbReference type="Proteomes" id="UP000196255"/>
    </source>
</evidence>
<evidence type="ECO:0000313" key="29">
    <source>
        <dbReference type="Proteomes" id="UP001224533"/>
    </source>
</evidence>
<keyword evidence="17" id="KW-0378">Hydrolase</keyword>
<dbReference type="Gene3D" id="1.10.3120.10">
    <property type="entry name" value="Trigger factor, C-terminal domain"/>
    <property type="match status" value="1"/>
</dbReference>
<keyword evidence="17" id="KW-0547">Nucleotide-binding</keyword>
<dbReference type="GO" id="GO:0051083">
    <property type="term" value="P:'de novo' cotranslational protein folding"/>
    <property type="evidence" value="ECO:0007669"/>
    <property type="project" value="TreeGrafter"/>
</dbReference>
<evidence type="ECO:0000256" key="12">
    <source>
        <dbReference type="HAMAP-Rule" id="MF_00303"/>
    </source>
</evidence>
<dbReference type="GO" id="GO:0051301">
    <property type="term" value="P:cell division"/>
    <property type="evidence" value="ECO:0007669"/>
    <property type="project" value="UniProtKB-KW"/>
</dbReference>
<dbReference type="Proteomes" id="UP001231316">
    <property type="component" value="Chromosome"/>
</dbReference>
<protein>
    <recommendedName>
        <fullName evidence="4 12">Trigger factor</fullName>
        <shortName evidence="12">TF</shortName>
        <ecNumber evidence="3 12">5.2.1.8</ecNumber>
    </recommendedName>
    <alternativeName>
        <fullName evidence="11 12">PPIase</fullName>
    </alternativeName>
</protein>